<sequence length="214" mass="24027">MLIRLKLFTISKSFCPSLRSGPQALSSQPLAVTNAVKYGVFILSPKQDRAAAPPSHPPDPPDHLLKGLFHSKTEPTCFANCRTVGCPRKLEQTAVYVRRLLRNHGWGTGACPLQTLTSSPSRPNCINSFLKNLKSINGFLAPDNTHSQTKAWLRMAIQCAIKLMHDARVLDRLCREELLSDYGETLRKSLEFCSRYFINQIYCSNSVLSLHRQD</sequence>
<gene>
    <name evidence="1" type="ORF">K432DRAFT_118771</name>
</gene>
<evidence type="ECO:0000313" key="2">
    <source>
        <dbReference type="Proteomes" id="UP000250266"/>
    </source>
</evidence>
<proteinExistence type="predicted"/>
<evidence type="ECO:0000313" key="1">
    <source>
        <dbReference type="EMBL" id="OCK84482.1"/>
    </source>
</evidence>
<dbReference type="Proteomes" id="UP000250266">
    <property type="component" value="Unassembled WGS sequence"/>
</dbReference>
<accession>A0A8E2JJD0</accession>
<dbReference type="EMBL" id="KV744836">
    <property type="protein sequence ID" value="OCK84482.1"/>
    <property type="molecule type" value="Genomic_DNA"/>
</dbReference>
<organism evidence="1 2">
    <name type="scientific">Lepidopterella palustris CBS 459.81</name>
    <dbReference type="NCBI Taxonomy" id="1314670"/>
    <lineage>
        <taxon>Eukaryota</taxon>
        <taxon>Fungi</taxon>
        <taxon>Dikarya</taxon>
        <taxon>Ascomycota</taxon>
        <taxon>Pezizomycotina</taxon>
        <taxon>Dothideomycetes</taxon>
        <taxon>Pleosporomycetidae</taxon>
        <taxon>Mytilinidiales</taxon>
        <taxon>Argynnaceae</taxon>
        <taxon>Lepidopterella</taxon>
    </lineage>
</organism>
<protein>
    <submittedName>
        <fullName evidence="1">Uncharacterized protein</fullName>
    </submittedName>
</protein>
<dbReference type="AlphaFoldDB" id="A0A8E2JJD0"/>
<name>A0A8E2JJD0_9PEZI</name>
<reference evidence="1 2" key="1">
    <citation type="journal article" date="2016" name="Nat. Commun.">
        <title>Ectomycorrhizal ecology is imprinted in the genome of the dominant symbiotic fungus Cenococcum geophilum.</title>
        <authorList>
            <consortium name="DOE Joint Genome Institute"/>
            <person name="Peter M."/>
            <person name="Kohler A."/>
            <person name="Ohm R.A."/>
            <person name="Kuo A."/>
            <person name="Krutzmann J."/>
            <person name="Morin E."/>
            <person name="Arend M."/>
            <person name="Barry K.W."/>
            <person name="Binder M."/>
            <person name="Choi C."/>
            <person name="Clum A."/>
            <person name="Copeland A."/>
            <person name="Grisel N."/>
            <person name="Haridas S."/>
            <person name="Kipfer T."/>
            <person name="LaButti K."/>
            <person name="Lindquist E."/>
            <person name="Lipzen A."/>
            <person name="Maire R."/>
            <person name="Meier B."/>
            <person name="Mihaltcheva S."/>
            <person name="Molinier V."/>
            <person name="Murat C."/>
            <person name="Poggeler S."/>
            <person name="Quandt C.A."/>
            <person name="Sperisen C."/>
            <person name="Tritt A."/>
            <person name="Tisserant E."/>
            <person name="Crous P.W."/>
            <person name="Henrissat B."/>
            <person name="Nehls U."/>
            <person name="Egli S."/>
            <person name="Spatafora J.W."/>
            <person name="Grigoriev I.V."/>
            <person name="Martin F.M."/>
        </authorList>
    </citation>
    <scope>NUCLEOTIDE SEQUENCE [LARGE SCALE GENOMIC DNA]</scope>
    <source>
        <strain evidence="1 2">CBS 459.81</strain>
    </source>
</reference>
<keyword evidence="2" id="KW-1185">Reference proteome</keyword>